<keyword evidence="3" id="KW-1185">Reference proteome</keyword>
<evidence type="ECO:0000313" key="3">
    <source>
        <dbReference type="Proteomes" id="UP001266305"/>
    </source>
</evidence>
<feature type="compositionally biased region" description="Pro residues" evidence="1">
    <location>
        <begin position="13"/>
        <end position="26"/>
    </location>
</feature>
<proteinExistence type="predicted"/>
<feature type="non-terminal residue" evidence="2">
    <location>
        <position position="1"/>
    </location>
</feature>
<evidence type="ECO:0000313" key="2">
    <source>
        <dbReference type="EMBL" id="KAK2086034.1"/>
    </source>
</evidence>
<protein>
    <submittedName>
        <fullName evidence="2">Uncharacterized protein</fullName>
    </submittedName>
</protein>
<gene>
    <name evidence="2" type="ORF">P7K49_035459</name>
</gene>
<name>A0ABQ9TMX4_SAGOE</name>
<feature type="region of interest" description="Disordered" evidence="1">
    <location>
        <begin position="1"/>
        <end position="56"/>
    </location>
</feature>
<organism evidence="2 3">
    <name type="scientific">Saguinus oedipus</name>
    <name type="common">Cotton-top tamarin</name>
    <name type="synonym">Oedipomidas oedipus</name>
    <dbReference type="NCBI Taxonomy" id="9490"/>
    <lineage>
        <taxon>Eukaryota</taxon>
        <taxon>Metazoa</taxon>
        <taxon>Chordata</taxon>
        <taxon>Craniata</taxon>
        <taxon>Vertebrata</taxon>
        <taxon>Euteleostomi</taxon>
        <taxon>Mammalia</taxon>
        <taxon>Eutheria</taxon>
        <taxon>Euarchontoglires</taxon>
        <taxon>Primates</taxon>
        <taxon>Haplorrhini</taxon>
        <taxon>Platyrrhini</taxon>
        <taxon>Cebidae</taxon>
        <taxon>Callitrichinae</taxon>
        <taxon>Saguinus</taxon>
    </lineage>
</organism>
<dbReference type="EMBL" id="JASSZA010000020">
    <property type="protein sequence ID" value="KAK2086034.1"/>
    <property type="molecule type" value="Genomic_DNA"/>
</dbReference>
<accession>A0ABQ9TMX4</accession>
<reference evidence="2 3" key="1">
    <citation type="submission" date="2023-05" db="EMBL/GenBank/DDBJ databases">
        <title>B98-5 Cell Line De Novo Hybrid Assembly: An Optical Mapping Approach.</title>
        <authorList>
            <person name="Kananen K."/>
            <person name="Auerbach J.A."/>
            <person name="Kautto E."/>
            <person name="Blachly J.S."/>
        </authorList>
    </citation>
    <scope>NUCLEOTIDE SEQUENCE [LARGE SCALE GENOMIC DNA]</scope>
    <source>
        <strain evidence="2">B95-8</strain>
        <tissue evidence="2">Cell line</tissue>
    </source>
</reference>
<evidence type="ECO:0000256" key="1">
    <source>
        <dbReference type="SAM" id="MobiDB-lite"/>
    </source>
</evidence>
<sequence>DPARPGHLAHTPHPLPRSPPTPPPTFRHPDASGRPPSTVLATFRPSPFWRPRPLPR</sequence>
<comment type="caution">
    <text evidence="2">The sequence shown here is derived from an EMBL/GenBank/DDBJ whole genome shotgun (WGS) entry which is preliminary data.</text>
</comment>
<dbReference type="Proteomes" id="UP001266305">
    <property type="component" value="Unassembled WGS sequence"/>
</dbReference>